<evidence type="ECO:0000256" key="8">
    <source>
        <dbReference type="ARBA" id="ARBA00022801"/>
    </source>
</evidence>
<dbReference type="InterPro" id="IPR024077">
    <property type="entry name" value="Neurolysin/TOP_dom2"/>
</dbReference>
<evidence type="ECO:0000313" key="18">
    <source>
        <dbReference type="Ensembl" id="ENSCCRP00020078237.1"/>
    </source>
</evidence>
<evidence type="ECO:0000256" key="10">
    <source>
        <dbReference type="ARBA" id="ARBA00022990"/>
    </source>
</evidence>
<dbReference type="PANTHER" id="PTHR11804:SF56">
    <property type="entry name" value="THIMET OLIGOPEPTIDASE 1"/>
    <property type="match status" value="1"/>
</dbReference>
<dbReference type="CDD" id="cd06455">
    <property type="entry name" value="M3A_TOP"/>
    <property type="match status" value="1"/>
</dbReference>
<dbReference type="InterPro" id="IPR024080">
    <property type="entry name" value="Neurolysin/TOP_N"/>
</dbReference>
<evidence type="ECO:0000256" key="9">
    <source>
        <dbReference type="ARBA" id="ARBA00022833"/>
    </source>
</evidence>
<evidence type="ECO:0000256" key="1">
    <source>
        <dbReference type="ARBA" id="ARBA00004496"/>
    </source>
</evidence>
<dbReference type="EC" id="3.4.24.15" evidence="13"/>
<evidence type="ECO:0000256" key="13">
    <source>
        <dbReference type="ARBA" id="ARBA00039079"/>
    </source>
</evidence>
<dbReference type="GO" id="GO:0005758">
    <property type="term" value="C:mitochondrial intermembrane space"/>
    <property type="evidence" value="ECO:0007669"/>
    <property type="project" value="TreeGrafter"/>
</dbReference>
<protein>
    <recommendedName>
        <fullName evidence="14">Thimet oligopeptidase</fullName>
        <ecNumber evidence="13">3.4.24.15</ecNumber>
    </recommendedName>
</protein>
<comment type="function">
    <text evidence="15">Involved in the metabolism of neuropeptides under 20 amino acid residues long. Involved in cytoplasmic peptide degradation. Able to degrade the amyloid-beta precursor protein and generate amyloidogenic fragments. Also acts as a regulator of cannabinoid signaling pathway by mediating degradation of hemopressin, an antagonist peptide of the cannabinoid receptor CNR1.</text>
</comment>
<evidence type="ECO:0000256" key="12">
    <source>
        <dbReference type="ARBA" id="ARBA00036235"/>
    </source>
</evidence>
<dbReference type="Proteomes" id="UP000694701">
    <property type="component" value="Unplaced"/>
</dbReference>
<sequence>IVARQRSQLVIGVSAGAAKLRIIVFECSGEVVFGSGDRVCDDNRLLWDLTPDRIQQLTEELIAKTKKVYDMVGALEVSSVSYENTLKALADVEVEYTVHRNMLDFPQHVSPCKDVRTASTEADKKLSEFDVEMSMREDVYQRIVALELSDESLTPEAKRYMERLIKLGKRNGLHLPKDTQEIKKIKKKMSTLCIDFNKHLNEDTTCLHFSREELGGLPEDFLNSLEKDDSGKLKLTLKYPHYFPTMKKCFVPETRKKLEEAFNSRCKEENSAILKELVELRSRKSSLLGFSTHADFVLEMNMAKTSKTVATFLEDLAHKLKPLGEQEKAVILKLKEQESQKRNLPFTGELHAWDTRYYMTQVEETQYAVDQNQLKEYFPMEVVTKGLLDIYQELLNLTFQQVEGAPVWHDDVTLYCVKDRTSGQVVGQFYLDLFPREGKYGHAACFGLQPGCLLPDGTRQMAVAAMVANFSKPTADAPSLLQHDEVETYFHEFGHVMHQLCAQADFAMFSGTHVERDFVEAPSQMLENWVWEKEPLQRMSKHYKTGNPIPEELLEKLIKSRLANTGLFNLRQIVLAKVDQALHTKSGLDPAEEYARLCLDLLGIPASPGTNMPATFGHLAGGYDAQYYGYLWSEVFSMDMFYARFKLEGIMDPKVGLDYRKCILKPGGSEDAADMLKKFLGREPKQDAFLLSKGLTVELEPGKPCAC</sequence>
<accession>A0A8C2IDT4</accession>
<evidence type="ECO:0000256" key="16">
    <source>
        <dbReference type="RuleBase" id="RU003435"/>
    </source>
</evidence>
<dbReference type="Pfam" id="PF01432">
    <property type="entry name" value="Peptidase_M3"/>
    <property type="match status" value="1"/>
</dbReference>
<comment type="similarity">
    <text evidence="2 16">Belongs to the peptidase M3 family.</text>
</comment>
<dbReference type="InterPro" id="IPR001567">
    <property type="entry name" value="Pept_M3A_M3B_dom"/>
</dbReference>
<evidence type="ECO:0000256" key="4">
    <source>
        <dbReference type="ARBA" id="ARBA00022490"/>
    </source>
</evidence>
<proteinExistence type="inferred from homology"/>
<reference evidence="18" key="1">
    <citation type="submission" date="2025-08" db="UniProtKB">
        <authorList>
            <consortium name="Ensembl"/>
        </authorList>
    </citation>
    <scope>IDENTIFICATION</scope>
</reference>
<comment type="subcellular location">
    <subcellularLocation>
        <location evidence="1">Cytoplasm</location>
    </subcellularLocation>
</comment>
<dbReference type="FunFam" id="1.10.1370.10:FF:000027">
    <property type="entry name" value="Thimet oligopeptidase 1"/>
    <property type="match status" value="1"/>
</dbReference>
<keyword evidence="7 16" id="KW-0479">Metal-binding</keyword>
<dbReference type="GO" id="GO:0006518">
    <property type="term" value="P:peptide metabolic process"/>
    <property type="evidence" value="ECO:0007669"/>
    <property type="project" value="TreeGrafter"/>
</dbReference>
<evidence type="ECO:0000256" key="11">
    <source>
        <dbReference type="ARBA" id="ARBA00023049"/>
    </source>
</evidence>
<feature type="domain" description="Peptidase M3A/M3B catalytic" evidence="17">
    <location>
        <begin position="246"/>
        <end position="693"/>
    </location>
</feature>
<dbReference type="PANTHER" id="PTHR11804">
    <property type="entry name" value="PROTEASE M3 THIMET OLIGOPEPTIDASE-RELATED"/>
    <property type="match status" value="1"/>
</dbReference>
<evidence type="ECO:0000256" key="5">
    <source>
        <dbReference type="ARBA" id="ARBA00022553"/>
    </source>
</evidence>
<dbReference type="Gene3D" id="1.20.1050.40">
    <property type="entry name" value="Endopeptidase. Chain P, domain 1"/>
    <property type="match status" value="1"/>
</dbReference>
<keyword evidence="8 16" id="KW-0378">Hydrolase</keyword>
<keyword evidence="5" id="KW-0597">Phosphoprotein</keyword>
<keyword evidence="10" id="KW-0007">Acetylation</keyword>
<dbReference type="Gene3D" id="3.40.390.10">
    <property type="entry name" value="Collagenase (Catalytic Domain)"/>
    <property type="match status" value="1"/>
</dbReference>
<dbReference type="SUPFAM" id="SSF55486">
    <property type="entry name" value="Metalloproteases ('zincins'), catalytic domain"/>
    <property type="match status" value="1"/>
</dbReference>
<organism evidence="18 19">
    <name type="scientific">Cyprinus carpio</name>
    <name type="common">Common carp</name>
    <dbReference type="NCBI Taxonomy" id="7962"/>
    <lineage>
        <taxon>Eukaryota</taxon>
        <taxon>Metazoa</taxon>
        <taxon>Chordata</taxon>
        <taxon>Craniata</taxon>
        <taxon>Vertebrata</taxon>
        <taxon>Euteleostomi</taxon>
        <taxon>Actinopterygii</taxon>
        <taxon>Neopterygii</taxon>
        <taxon>Teleostei</taxon>
        <taxon>Ostariophysi</taxon>
        <taxon>Cypriniformes</taxon>
        <taxon>Cyprinidae</taxon>
        <taxon>Cyprininae</taxon>
        <taxon>Cyprinus</taxon>
    </lineage>
</organism>
<dbReference type="AlphaFoldDB" id="A0A8C2IDT4"/>
<name>A0A8C2IDT4_CYPCA</name>
<evidence type="ECO:0000256" key="2">
    <source>
        <dbReference type="ARBA" id="ARBA00006040"/>
    </source>
</evidence>
<keyword evidence="4" id="KW-0963">Cytoplasm</keyword>
<evidence type="ECO:0000313" key="19">
    <source>
        <dbReference type="Proteomes" id="UP000694701"/>
    </source>
</evidence>
<evidence type="ECO:0000259" key="17">
    <source>
        <dbReference type="Pfam" id="PF01432"/>
    </source>
</evidence>
<keyword evidence="9 16" id="KW-0862">Zinc</keyword>
<dbReference type="InterPro" id="IPR024079">
    <property type="entry name" value="MetalloPept_cat_dom_sf"/>
</dbReference>
<dbReference type="FunFam" id="1.20.1050.40:FF:000001">
    <property type="entry name" value="Thimet oligopeptidase 1"/>
    <property type="match status" value="1"/>
</dbReference>
<keyword evidence="11 16" id="KW-0482">Metalloprotease</keyword>
<evidence type="ECO:0000256" key="7">
    <source>
        <dbReference type="ARBA" id="ARBA00022723"/>
    </source>
</evidence>
<dbReference type="GO" id="GO:0046872">
    <property type="term" value="F:metal ion binding"/>
    <property type="evidence" value="ECO:0007669"/>
    <property type="project" value="UniProtKB-UniRule"/>
</dbReference>
<evidence type="ECO:0000256" key="14">
    <source>
        <dbReference type="ARBA" id="ARBA00039633"/>
    </source>
</evidence>
<comment type="cofactor">
    <cofactor evidence="16">
        <name>Zn(2+)</name>
        <dbReference type="ChEBI" id="CHEBI:29105"/>
    </cofactor>
    <text evidence="16">Binds 1 zinc ion.</text>
</comment>
<dbReference type="Gene3D" id="1.10.1370.10">
    <property type="entry name" value="Neurolysin, domain 3"/>
    <property type="match status" value="1"/>
</dbReference>
<comment type="subunit">
    <text evidence="3">Monomer.</text>
</comment>
<dbReference type="Ensembl" id="ENSCCRT00020085781.1">
    <property type="protein sequence ID" value="ENSCCRP00020078237.1"/>
    <property type="gene ID" value="ENSCCRG00020035995.1"/>
</dbReference>
<dbReference type="FunFam" id="3.40.390.10:FF:000006">
    <property type="entry name" value="Thimet oligopeptidase 1"/>
    <property type="match status" value="1"/>
</dbReference>
<comment type="catalytic activity">
    <reaction evidence="12">
        <text>Preferential cleavage of bonds with hydrophobic residues at P1, P2 and P3' and a small residue at P1' in substrates of 5 to 15 residues.</text>
        <dbReference type="EC" id="3.4.24.15"/>
    </reaction>
</comment>
<keyword evidence="6 16" id="KW-0645">Protease</keyword>
<dbReference type="GO" id="GO:0004222">
    <property type="term" value="F:metalloendopeptidase activity"/>
    <property type="evidence" value="ECO:0007669"/>
    <property type="project" value="InterPro"/>
</dbReference>
<evidence type="ECO:0000256" key="15">
    <source>
        <dbReference type="ARBA" id="ARBA00045978"/>
    </source>
</evidence>
<dbReference type="InterPro" id="IPR045090">
    <property type="entry name" value="Pept_M3A_M3B"/>
</dbReference>
<evidence type="ECO:0000256" key="6">
    <source>
        <dbReference type="ARBA" id="ARBA00022670"/>
    </source>
</evidence>
<dbReference type="GO" id="GO:0006508">
    <property type="term" value="P:proteolysis"/>
    <property type="evidence" value="ECO:0007669"/>
    <property type="project" value="UniProtKB-KW"/>
</dbReference>
<evidence type="ECO:0000256" key="3">
    <source>
        <dbReference type="ARBA" id="ARBA00011245"/>
    </source>
</evidence>